<reference evidence="1 2" key="1">
    <citation type="submission" date="2016-01" db="EMBL/GenBank/DDBJ databases">
        <title>Draft Genome Sequences of Seven Thermophilic Sporeformers Isolated from Foods.</title>
        <authorList>
            <person name="Berendsen E.M."/>
            <person name="Wells-Bennik M.H."/>
            <person name="Krawcyk A.O."/>
            <person name="De Jong A."/>
            <person name="Holsappel S."/>
            <person name="Eijlander R.T."/>
            <person name="Kuipers O.P."/>
        </authorList>
    </citation>
    <scope>NUCLEOTIDE SEQUENCE [LARGE SCALE GENOMIC DNA]</scope>
    <source>
        <strain evidence="1 2">B4135</strain>
    </source>
</reference>
<accession>A0A150MCS1</accession>
<evidence type="ECO:0000313" key="1">
    <source>
        <dbReference type="EMBL" id="KYD22231.1"/>
    </source>
</evidence>
<dbReference type="EMBL" id="LQYT01000012">
    <property type="protein sequence ID" value="KYD22231.1"/>
    <property type="molecule type" value="Genomic_DNA"/>
</dbReference>
<organism evidence="1 2">
    <name type="scientific">Caldibacillus debilis</name>
    <dbReference type="NCBI Taxonomy" id="301148"/>
    <lineage>
        <taxon>Bacteria</taxon>
        <taxon>Bacillati</taxon>
        <taxon>Bacillota</taxon>
        <taxon>Bacilli</taxon>
        <taxon>Bacillales</taxon>
        <taxon>Bacillaceae</taxon>
        <taxon>Caldibacillus</taxon>
    </lineage>
</organism>
<protein>
    <submittedName>
        <fullName evidence="1">Uncharacterized protein</fullName>
    </submittedName>
</protein>
<dbReference type="AlphaFoldDB" id="A0A150MCS1"/>
<name>A0A150MCS1_9BACI</name>
<sequence>MIIRAVSHPDHWFSAFQDFPVTDCSFSTSYGSKSDFRHQERKRR</sequence>
<dbReference type="STRING" id="301148.B4135_1361"/>
<proteinExistence type="predicted"/>
<evidence type="ECO:0000313" key="2">
    <source>
        <dbReference type="Proteomes" id="UP000075683"/>
    </source>
</evidence>
<comment type="caution">
    <text evidence="1">The sequence shown here is derived from an EMBL/GenBank/DDBJ whole genome shotgun (WGS) entry which is preliminary data.</text>
</comment>
<dbReference type="Proteomes" id="UP000075683">
    <property type="component" value="Unassembled WGS sequence"/>
</dbReference>
<gene>
    <name evidence="1" type="ORF">B4135_1361</name>
</gene>